<evidence type="ECO:0000256" key="2">
    <source>
        <dbReference type="SAM" id="MobiDB-lite"/>
    </source>
</evidence>
<reference evidence="4 5" key="1">
    <citation type="submission" date="2019-09" db="EMBL/GenBank/DDBJ databases">
        <title>Draft genome of the ectomycorrhizal ascomycete Sphaerosporella brunnea.</title>
        <authorList>
            <consortium name="DOE Joint Genome Institute"/>
            <person name="Benucci G.M."/>
            <person name="Marozzi G."/>
            <person name="Antonielli L."/>
            <person name="Sanchez S."/>
            <person name="Marco P."/>
            <person name="Wang X."/>
            <person name="Falini L.B."/>
            <person name="Barry K."/>
            <person name="Haridas S."/>
            <person name="Lipzen A."/>
            <person name="Labutti K."/>
            <person name="Grigoriev I.V."/>
            <person name="Murat C."/>
            <person name="Martin F."/>
            <person name="Albertini E."/>
            <person name="Donnini D."/>
            <person name="Bonito G."/>
        </authorList>
    </citation>
    <scope>NUCLEOTIDE SEQUENCE [LARGE SCALE GENOMIC DNA]</scope>
    <source>
        <strain evidence="4 5">Sb_GMNB300</strain>
    </source>
</reference>
<dbReference type="PANTHER" id="PTHR34409">
    <property type="entry name" value="SET DOMAIN-CONTAINING PROTEIN"/>
    <property type="match status" value="1"/>
</dbReference>
<feature type="region of interest" description="Disordered" evidence="2">
    <location>
        <begin position="1"/>
        <end position="61"/>
    </location>
</feature>
<dbReference type="PANTHER" id="PTHR34409:SF1">
    <property type="entry name" value="MYB-LIKE DOMAIN-CONTAINING PROTEIN"/>
    <property type="match status" value="1"/>
</dbReference>
<evidence type="ECO:0000313" key="5">
    <source>
        <dbReference type="Proteomes" id="UP000326924"/>
    </source>
</evidence>
<name>A0A5J5EFJ5_9PEZI</name>
<evidence type="ECO:0000313" key="4">
    <source>
        <dbReference type="EMBL" id="KAA8894120.1"/>
    </source>
</evidence>
<organism evidence="4 5">
    <name type="scientific">Sphaerosporella brunnea</name>
    <dbReference type="NCBI Taxonomy" id="1250544"/>
    <lineage>
        <taxon>Eukaryota</taxon>
        <taxon>Fungi</taxon>
        <taxon>Dikarya</taxon>
        <taxon>Ascomycota</taxon>
        <taxon>Pezizomycotina</taxon>
        <taxon>Pezizomycetes</taxon>
        <taxon>Pezizales</taxon>
        <taxon>Pyronemataceae</taxon>
        <taxon>Sphaerosporella</taxon>
    </lineage>
</organism>
<dbReference type="Pfam" id="PF20681">
    <property type="entry name" value="DUF6818"/>
    <property type="match status" value="1"/>
</dbReference>
<sequence>MPDTATQGNKRKADSDKAKAPPANSTDDEPESGLETPEPEATPATKKARGRRGKPKDARKFTVRDESRLLDIVDDVHPIGGDMWERVAARYSKRAEEASRKPRDSKYLKKVFQDLGNCKKPTGDPDRPPNVTQAKQIERDIEAEVGMITVNDRDSDVSSDEESLDDEKVFDSDSEPEAPAKPAKQTRKTTVERFRTPREEIKAQNSQRNTVMSQISLALARNPAKDLSAIFETSGLIQVLQNQIQMAEARYNQLLTDIKRLQEKYDEKVAEVQDLKLDLKLLQAKSGGSALSSDPFPWSSPMVKRGNSVHNAVGEGVVL</sequence>
<dbReference type="InterPro" id="IPR049203">
    <property type="entry name" value="DUF6818"/>
</dbReference>
<dbReference type="InParanoid" id="A0A5J5EFJ5"/>
<dbReference type="Proteomes" id="UP000326924">
    <property type="component" value="Unassembled WGS sequence"/>
</dbReference>
<dbReference type="AlphaFoldDB" id="A0A5J5EFJ5"/>
<comment type="caution">
    <text evidence="4">The sequence shown here is derived from an EMBL/GenBank/DDBJ whole genome shotgun (WGS) entry which is preliminary data.</text>
</comment>
<feature type="domain" description="DUF6818" evidence="3">
    <location>
        <begin position="78"/>
        <end position="154"/>
    </location>
</feature>
<evidence type="ECO:0000259" key="3">
    <source>
        <dbReference type="Pfam" id="PF20681"/>
    </source>
</evidence>
<dbReference type="OrthoDB" id="5430025at2759"/>
<keyword evidence="1" id="KW-0175">Coiled coil</keyword>
<keyword evidence="5" id="KW-1185">Reference proteome</keyword>
<protein>
    <recommendedName>
        <fullName evidence="3">DUF6818 domain-containing protein</fullName>
    </recommendedName>
</protein>
<accession>A0A5J5EFJ5</accession>
<feature type="coiled-coil region" evidence="1">
    <location>
        <begin position="237"/>
        <end position="285"/>
    </location>
</feature>
<gene>
    <name evidence="4" type="ORF">FN846DRAFT_895384</name>
</gene>
<feature type="region of interest" description="Disordered" evidence="2">
    <location>
        <begin position="115"/>
        <end position="191"/>
    </location>
</feature>
<proteinExistence type="predicted"/>
<dbReference type="EMBL" id="VXIS01000364">
    <property type="protein sequence ID" value="KAA8894120.1"/>
    <property type="molecule type" value="Genomic_DNA"/>
</dbReference>
<evidence type="ECO:0000256" key="1">
    <source>
        <dbReference type="SAM" id="Coils"/>
    </source>
</evidence>